<accession>A0A5B7JM33</accession>
<name>A0A5B7JM33_PORTR</name>
<organism evidence="1 2">
    <name type="scientific">Portunus trituberculatus</name>
    <name type="common">Swimming crab</name>
    <name type="synonym">Neptunus trituberculatus</name>
    <dbReference type="NCBI Taxonomy" id="210409"/>
    <lineage>
        <taxon>Eukaryota</taxon>
        <taxon>Metazoa</taxon>
        <taxon>Ecdysozoa</taxon>
        <taxon>Arthropoda</taxon>
        <taxon>Crustacea</taxon>
        <taxon>Multicrustacea</taxon>
        <taxon>Malacostraca</taxon>
        <taxon>Eumalacostraca</taxon>
        <taxon>Eucarida</taxon>
        <taxon>Decapoda</taxon>
        <taxon>Pleocyemata</taxon>
        <taxon>Brachyura</taxon>
        <taxon>Eubrachyura</taxon>
        <taxon>Portunoidea</taxon>
        <taxon>Portunidae</taxon>
        <taxon>Portuninae</taxon>
        <taxon>Portunus</taxon>
    </lineage>
</organism>
<proteinExistence type="predicted"/>
<sequence length="80" mass="8642">MRLVKVRRKVILISTCDLQTTVTNLECKVGGGGRGWRYLSELAADDSSQNPWTQKAEGEGARKPSTCQCGKKIGGCGGRE</sequence>
<reference evidence="1 2" key="1">
    <citation type="submission" date="2019-05" db="EMBL/GenBank/DDBJ databases">
        <title>Another draft genome of Portunus trituberculatus and its Hox gene families provides insights of decapod evolution.</title>
        <authorList>
            <person name="Jeong J.-H."/>
            <person name="Song I."/>
            <person name="Kim S."/>
            <person name="Choi T."/>
            <person name="Kim D."/>
            <person name="Ryu S."/>
            <person name="Kim W."/>
        </authorList>
    </citation>
    <scope>NUCLEOTIDE SEQUENCE [LARGE SCALE GENOMIC DNA]</scope>
    <source>
        <tissue evidence="1">Muscle</tissue>
    </source>
</reference>
<protein>
    <submittedName>
        <fullName evidence="1">Uncharacterized protein</fullName>
    </submittedName>
</protein>
<evidence type="ECO:0000313" key="1">
    <source>
        <dbReference type="EMBL" id="MPC95665.1"/>
    </source>
</evidence>
<dbReference type="Proteomes" id="UP000324222">
    <property type="component" value="Unassembled WGS sequence"/>
</dbReference>
<dbReference type="EMBL" id="VSRR010103056">
    <property type="protein sequence ID" value="MPC95665.1"/>
    <property type="molecule type" value="Genomic_DNA"/>
</dbReference>
<keyword evidence="2" id="KW-1185">Reference proteome</keyword>
<comment type="caution">
    <text evidence="1">The sequence shown here is derived from an EMBL/GenBank/DDBJ whole genome shotgun (WGS) entry which is preliminary data.</text>
</comment>
<dbReference type="AlphaFoldDB" id="A0A5B7JM33"/>
<evidence type="ECO:0000313" key="2">
    <source>
        <dbReference type="Proteomes" id="UP000324222"/>
    </source>
</evidence>
<gene>
    <name evidence="1" type="ORF">E2C01_090884</name>
</gene>